<dbReference type="Gene3D" id="3.40.50.620">
    <property type="entry name" value="HUPs"/>
    <property type="match status" value="1"/>
</dbReference>
<dbReference type="Proteomes" id="UP000199689">
    <property type="component" value="Unassembled WGS sequence"/>
</dbReference>
<dbReference type="PIRSF" id="PIRSF000089">
    <property type="entry name" value="Electra_flavoP_a"/>
    <property type="match status" value="1"/>
</dbReference>
<dbReference type="SMART" id="SM00893">
    <property type="entry name" value="ETF"/>
    <property type="match status" value="1"/>
</dbReference>
<feature type="binding site" evidence="2">
    <location>
        <begin position="248"/>
        <end position="249"/>
    </location>
    <ligand>
        <name>FAD</name>
        <dbReference type="ChEBI" id="CHEBI:57692"/>
    </ligand>
</feature>
<feature type="binding site" evidence="2">
    <location>
        <begin position="279"/>
        <end position="286"/>
    </location>
    <ligand>
        <name>FAD</name>
        <dbReference type="ChEBI" id="CHEBI:57692"/>
    </ligand>
</feature>
<dbReference type="EMBL" id="FMXA01000011">
    <property type="protein sequence ID" value="SDA50783.1"/>
    <property type="molecule type" value="Genomic_DNA"/>
</dbReference>
<keyword evidence="5" id="KW-1185">Reference proteome</keyword>
<feature type="binding site" evidence="2">
    <location>
        <position position="223"/>
    </location>
    <ligand>
        <name>FAD</name>
        <dbReference type="ChEBI" id="CHEBI:57692"/>
    </ligand>
</feature>
<keyword evidence="2" id="KW-0274">FAD</keyword>
<sequence length="336" mass="36243">MNFSEYKNVYVVSEVPQGILRDEALEMTGAARRLADKLGEKACTVLIGSGIQDSQVQRLIACGADEVYLIDSPKLAVYDGLSYAKELAGLLKEKKANAVIFSAGSCGRDLAPRVASLLVCGVTADVTELSADSETHLITWSRPAMGGNIMADIISPEYRPQMGTVRPGTFDIPEEDSSRKGEVISVPVHLTAEDIGLILRQTIPAVKEDNPVEEARIIVAGGRGIRNQKEWEQVRKLAFLLGAAVGATRPIADLGWETPAHQIGQTGKMVNPDVYIALGISGSMQHMCGVKTKVLIAVNNNAAAPIMEQADYAVEADLRTFLPAFIEQVKKIKKSR</sequence>
<dbReference type="PANTHER" id="PTHR43153">
    <property type="entry name" value="ELECTRON TRANSFER FLAVOPROTEIN ALPHA"/>
    <property type="match status" value="1"/>
</dbReference>
<organism evidence="4 5">
    <name type="scientific">Allisonella histaminiformans</name>
    <dbReference type="NCBI Taxonomy" id="209880"/>
    <lineage>
        <taxon>Bacteria</taxon>
        <taxon>Bacillati</taxon>
        <taxon>Bacillota</taxon>
        <taxon>Negativicutes</taxon>
        <taxon>Veillonellales</taxon>
        <taxon>Veillonellaceae</taxon>
        <taxon>Allisonella</taxon>
    </lineage>
</organism>
<evidence type="ECO:0000256" key="2">
    <source>
        <dbReference type="PIRSR" id="PIRSR000089-1"/>
    </source>
</evidence>
<comment type="similarity">
    <text evidence="1">Belongs to the ETF alpha-subunit/FixB family.</text>
</comment>
<dbReference type="STRING" id="209880.SAMN02910343_00986"/>
<dbReference type="InterPro" id="IPR014731">
    <property type="entry name" value="ETF_asu_C"/>
</dbReference>
<dbReference type="CDD" id="cd01715">
    <property type="entry name" value="ETF_alpha"/>
    <property type="match status" value="1"/>
</dbReference>
<comment type="cofactor">
    <cofactor evidence="2">
        <name>FAD</name>
        <dbReference type="ChEBI" id="CHEBI:57692"/>
    </cofactor>
    <text evidence="2">Binds 1 FAD per dimer.</text>
</comment>
<dbReference type="SUPFAM" id="SSF52402">
    <property type="entry name" value="Adenine nucleotide alpha hydrolases-like"/>
    <property type="match status" value="1"/>
</dbReference>
<dbReference type="InterPro" id="IPR001308">
    <property type="entry name" value="ETF_a/FixB"/>
</dbReference>
<keyword evidence="2" id="KW-0285">Flavoprotein</keyword>
<dbReference type="Pfam" id="PF00766">
    <property type="entry name" value="ETF_alpha"/>
    <property type="match status" value="1"/>
</dbReference>
<dbReference type="GeneID" id="87756014"/>
<feature type="domain" description="Electron transfer flavoprotein alpha/beta-subunit N-terminal" evidence="3">
    <location>
        <begin position="9"/>
        <end position="199"/>
    </location>
</feature>
<dbReference type="Pfam" id="PF01012">
    <property type="entry name" value="ETF"/>
    <property type="match status" value="1"/>
</dbReference>
<accession>A0A1G5VY54</accession>
<dbReference type="InterPro" id="IPR014729">
    <property type="entry name" value="Rossmann-like_a/b/a_fold"/>
</dbReference>
<dbReference type="AlphaFoldDB" id="A0A1G5VY54"/>
<proteinExistence type="inferred from homology"/>
<feature type="binding site" evidence="2">
    <location>
        <position position="299"/>
    </location>
    <ligand>
        <name>FAD</name>
        <dbReference type="ChEBI" id="CHEBI:57692"/>
    </ligand>
</feature>
<dbReference type="GO" id="GO:0033539">
    <property type="term" value="P:fatty acid beta-oxidation using acyl-CoA dehydrogenase"/>
    <property type="evidence" value="ECO:0007669"/>
    <property type="project" value="TreeGrafter"/>
</dbReference>
<name>A0A1G5VY54_9FIRM</name>
<protein>
    <submittedName>
        <fullName evidence="4">Electron transfer flavoprotein alpha subunit apoprotein</fullName>
    </submittedName>
</protein>
<dbReference type="PANTHER" id="PTHR43153:SF1">
    <property type="entry name" value="ELECTRON TRANSFER FLAVOPROTEIN SUBUNIT ALPHA, MITOCHONDRIAL"/>
    <property type="match status" value="1"/>
</dbReference>
<dbReference type="InterPro" id="IPR029035">
    <property type="entry name" value="DHS-like_NAD/FAD-binding_dom"/>
</dbReference>
<dbReference type="OrthoDB" id="9770286at2"/>
<dbReference type="InterPro" id="IPR033947">
    <property type="entry name" value="ETF_alpha_N"/>
</dbReference>
<dbReference type="SUPFAM" id="SSF52467">
    <property type="entry name" value="DHS-like NAD/FAD-binding domain"/>
    <property type="match status" value="1"/>
</dbReference>
<evidence type="ECO:0000259" key="3">
    <source>
        <dbReference type="SMART" id="SM00893"/>
    </source>
</evidence>
<dbReference type="RefSeq" id="WP_091364476.1">
    <property type="nucleotide sequence ID" value="NZ_FMXA01000011.1"/>
</dbReference>
<gene>
    <name evidence="4" type="ORF">SAMN02910343_00986</name>
</gene>
<evidence type="ECO:0000313" key="4">
    <source>
        <dbReference type="EMBL" id="SDA50783.1"/>
    </source>
</evidence>
<dbReference type="GO" id="GO:0050660">
    <property type="term" value="F:flavin adenine dinucleotide binding"/>
    <property type="evidence" value="ECO:0007669"/>
    <property type="project" value="InterPro"/>
</dbReference>
<evidence type="ECO:0000256" key="1">
    <source>
        <dbReference type="ARBA" id="ARBA00005817"/>
    </source>
</evidence>
<dbReference type="InterPro" id="IPR014730">
    <property type="entry name" value="ETF_a/b_N"/>
</dbReference>
<feature type="binding site" evidence="2">
    <location>
        <begin position="262"/>
        <end position="266"/>
    </location>
    <ligand>
        <name>FAD</name>
        <dbReference type="ChEBI" id="CHEBI:57692"/>
    </ligand>
</feature>
<reference evidence="4 5" key="1">
    <citation type="submission" date="2016-10" db="EMBL/GenBank/DDBJ databases">
        <authorList>
            <person name="de Groot N.N."/>
        </authorList>
    </citation>
    <scope>NUCLEOTIDE SEQUENCE [LARGE SCALE GENOMIC DNA]</scope>
    <source>
        <strain evidence="4 5">DSM 15230</strain>
    </source>
</reference>
<evidence type="ECO:0000313" key="5">
    <source>
        <dbReference type="Proteomes" id="UP000199689"/>
    </source>
</evidence>
<dbReference type="Gene3D" id="3.40.50.1220">
    <property type="entry name" value="TPP-binding domain"/>
    <property type="match status" value="1"/>
</dbReference>
<dbReference type="GO" id="GO:0009055">
    <property type="term" value="F:electron transfer activity"/>
    <property type="evidence" value="ECO:0007669"/>
    <property type="project" value="InterPro"/>
</dbReference>